<accession>A0A250KW33</accession>
<evidence type="ECO:0000259" key="1">
    <source>
        <dbReference type="Pfam" id="PF00534"/>
    </source>
</evidence>
<dbReference type="KEGG" id="mmai:sS8_3870"/>
<protein>
    <submittedName>
        <fullName evidence="2">Putative glycosyltransferase</fullName>
    </submittedName>
</protein>
<organism evidence="2 3">
    <name type="scientific">Methylocaldum marinum</name>
    <dbReference type="NCBI Taxonomy" id="1432792"/>
    <lineage>
        <taxon>Bacteria</taxon>
        <taxon>Pseudomonadati</taxon>
        <taxon>Pseudomonadota</taxon>
        <taxon>Gammaproteobacteria</taxon>
        <taxon>Methylococcales</taxon>
        <taxon>Methylococcaceae</taxon>
        <taxon>Methylocaldum</taxon>
    </lineage>
</organism>
<keyword evidence="2" id="KW-0808">Transferase</keyword>
<dbReference type="EMBL" id="AP017928">
    <property type="protein sequence ID" value="BBA35802.1"/>
    <property type="molecule type" value="Genomic_DNA"/>
</dbReference>
<reference evidence="2 3" key="1">
    <citation type="submission" date="2016-12" db="EMBL/GenBank/DDBJ databases">
        <title>Genome sequencing of Methylocaldum marinum.</title>
        <authorList>
            <person name="Takeuchi M."/>
            <person name="Kamagata Y."/>
            <person name="Hiraoka S."/>
            <person name="Oshima K."/>
            <person name="Hattori M."/>
            <person name="Iwasaki W."/>
        </authorList>
    </citation>
    <scope>NUCLEOTIDE SEQUENCE [LARGE SCALE GENOMIC DNA]</scope>
    <source>
        <strain evidence="2 3">S8</strain>
    </source>
</reference>
<dbReference type="AlphaFoldDB" id="A0A250KW33"/>
<keyword evidence="3" id="KW-1185">Reference proteome</keyword>
<dbReference type="PANTHER" id="PTHR12526:SF636">
    <property type="entry name" value="BLL3647 PROTEIN"/>
    <property type="match status" value="1"/>
</dbReference>
<dbReference type="PANTHER" id="PTHR12526">
    <property type="entry name" value="GLYCOSYLTRANSFERASE"/>
    <property type="match status" value="1"/>
</dbReference>
<dbReference type="GO" id="GO:1901135">
    <property type="term" value="P:carbohydrate derivative metabolic process"/>
    <property type="evidence" value="ECO:0007669"/>
    <property type="project" value="UniProtKB-ARBA"/>
</dbReference>
<name>A0A250KW33_9GAMM</name>
<dbReference type="Pfam" id="PF00534">
    <property type="entry name" value="Glycos_transf_1"/>
    <property type="match status" value="1"/>
</dbReference>
<dbReference type="InterPro" id="IPR001296">
    <property type="entry name" value="Glyco_trans_1"/>
</dbReference>
<dbReference type="SUPFAM" id="SSF53756">
    <property type="entry name" value="UDP-Glycosyltransferase/glycogen phosphorylase"/>
    <property type="match status" value="1"/>
</dbReference>
<sequence>MFNLRMIGLAQEQGFPLEAAEVSPGGATPRPRGDTRVLWDSLLLDGLANYPADRIGVRHGLLVHYVPFLNPLLDAEHRKAETRRFDRAAQRAEFFIATGRSVRQLLERRYAGKPVFLSEPGVDAAFLAARRVSREPAENRPPGIVTVANCLPAKGLIELLEILSELRHYDWTWHLAGDERIDPGYTQRFRSRIADLGLQIRITLHGVLDTPELARLLAAMDIFAFASRFEAYGMALAEAAAVGLPVVTTDVGEASRIVRHGETGLVAPAADRRGFRENLERLLSDRELRRRYRARLWLDRPRSWQDAFADFRNAFELVAPGP</sequence>
<dbReference type="CDD" id="cd03801">
    <property type="entry name" value="GT4_PimA-like"/>
    <property type="match status" value="1"/>
</dbReference>
<evidence type="ECO:0000313" key="3">
    <source>
        <dbReference type="Proteomes" id="UP000266313"/>
    </source>
</evidence>
<proteinExistence type="predicted"/>
<dbReference type="GO" id="GO:0016757">
    <property type="term" value="F:glycosyltransferase activity"/>
    <property type="evidence" value="ECO:0007669"/>
    <property type="project" value="InterPro"/>
</dbReference>
<dbReference type="Proteomes" id="UP000266313">
    <property type="component" value="Chromosome"/>
</dbReference>
<gene>
    <name evidence="2" type="ORF">sS8_3870</name>
</gene>
<evidence type="ECO:0000313" key="2">
    <source>
        <dbReference type="EMBL" id="BBA35802.1"/>
    </source>
</evidence>
<dbReference type="Gene3D" id="3.40.50.2000">
    <property type="entry name" value="Glycogen Phosphorylase B"/>
    <property type="match status" value="2"/>
</dbReference>
<feature type="domain" description="Glycosyl transferase family 1" evidence="1">
    <location>
        <begin position="138"/>
        <end position="293"/>
    </location>
</feature>